<keyword evidence="16 22" id="KW-0190">Covalent protein-DNA linkage</keyword>
<evidence type="ECO:0000259" key="24">
    <source>
        <dbReference type="Pfam" id="PF08283"/>
    </source>
</evidence>
<feature type="binding site" evidence="21">
    <location>
        <position position="125"/>
    </location>
    <ligand>
        <name>a divalent metal cation</name>
        <dbReference type="ChEBI" id="CHEBI:60240"/>
    </ligand>
</feature>
<dbReference type="EC" id="3.1.21.-" evidence="22"/>
<dbReference type="GO" id="GO:0046872">
    <property type="term" value="F:metal ion binding"/>
    <property type="evidence" value="ECO:0007669"/>
    <property type="project" value="UniProtKB-KW"/>
</dbReference>
<gene>
    <name evidence="25" type="primary">C1</name>
</gene>
<evidence type="ECO:0000256" key="21">
    <source>
        <dbReference type="PIRSR" id="PIRSR601191-2"/>
    </source>
</evidence>
<dbReference type="InterPro" id="IPR049912">
    <property type="entry name" value="CRESS_DNA_REP"/>
</dbReference>
<evidence type="ECO:0000259" key="23">
    <source>
        <dbReference type="Pfam" id="PF00799"/>
    </source>
</evidence>
<evidence type="ECO:0000256" key="17">
    <source>
        <dbReference type="ARBA" id="ARBA00023125"/>
    </source>
</evidence>
<evidence type="ECO:0000256" key="11">
    <source>
        <dbReference type="ARBA" id="ARBA00022741"/>
    </source>
</evidence>
<evidence type="ECO:0000256" key="2">
    <source>
        <dbReference type="ARBA" id="ARBA00006240"/>
    </source>
</evidence>
<dbReference type="GO" id="GO:0006260">
    <property type="term" value="P:DNA replication"/>
    <property type="evidence" value="ECO:0007669"/>
    <property type="project" value="UniProtKB-KW"/>
</dbReference>
<dbReference type="Gene3D" id="3.40.1310.20">
    <property type="match status" value="1"/>
</dbReference>
<dbReference type="SMR" id="A0A1S6PCK1"/>
<dbReference type="GO" id="GO:0016888">
    <property type="term" value="F:DNA endonuclease activity, producing 5'-phosphomonoesters"/>
    <property type="evidence" value="ECO:0007669"/>
    <property type="project" value="InterPro"/>
</dbReference>
<dbReference type="InterPro" id="IPR001301">
    <property type="entry name" value="Gemini_AL1_CLV"/>
</dbReference>
<keyword evidence="14 22" id="KW-0347">Helicase</keyword>
<comment type="subcellular location">
    <subcellularLocation>
        <location evidence="1 22">Host nucleus</location>
    </subcellularLocation>
</comment>
<keyword evidence="10 21" id="KW-0479">Metal-binding</keyword>
<evidence type="ECO:0000256" key="15">
    <source>
        <dbReference type="ARBA" id="ARBA00022840"/>
    </source>
</evidence>
<keyword evidence="5" id="KW-0945">Host-virus interaction</keyword>
<keyword evidence="6 22" id="KW-0808">Transferase</keyword>
<keyword evidence="12 22" id="KW-0255">Endonuclease</keyword>
<evidence type="ECO:0000256" key="10">
    <source>
        <dbReference type="ARBA" id="ARBA00022723"/>
    </source>
</evidence>
<evidence type="ECO:0000256" key="19">
    <source>
        <dbReference type="ARBA" id="ARBA00024923"/>
    </source>
</evidence>
<keyword evidence="18 22" id="KW-0511">Multifunctional enzyme</keyword>
<comment type="function">
    <text evidence="19 22">Essential for the replication of viral ssDNA. The closed circular ssDNA genome is first converted to a superhelical dsDNA. Rep binds a specific region at the genome origin of replication. It introduces an endonucleolytic nick within the conserved sequence 5'-TAATATTAC-3' in the intergenic region of the genome present in all geminiviruses, thereby initiating the rolling circle replication (RCR). Following cleavage, binds covalently to the 5'-phosphate of DNA as a tyrosyl ester. The cleavage gives rise to a free 3'-OH that serves as a primer for the cellular DNA polymerase. The polymerase synthesizes the (+) strand DNA by rolling circle mechanism. After one round of replication, a Rep-catalyzed nucleotidyl transfer reaction releases a circular single-stranded virus genome, thereby terminating the replication. Displays origin-specific DNA cleavage, nucleotidyl transferase, ATPase and helicase activities.</text>
</comment>
<protein>
    <recommendedName>
        <fullName evidence="3 22">Replication-associated protein</fullName>
        <shortName evidence="22">Rep</shortName>
        <ecNumber evidence="22">3.1.21.-</ecNumber>
    </recommendedName>
</protein>
<dbReference type="PRINTS" id="PR00228">
    <property type="entry name" value="GEMCOATCLVL1"/>
</dbReference>
<accession>A0A1S6PCK1</accession>
<keyword evidence="4 22" id="KW-1048">Host nucleus</keyword>
<comment type="cofactor">
    <cofactor evidence="22">
        <name>Mn(2+)</name>
        <dbReference type="ChEBI" id="CHEBI:29035"/>
    </cofactor>
</comment>
<dbReference type="GO" id="GO:0004386">
    <property type="term" value="F:helicase activity"/>
    <property type="evidence" value="ECO:0007669"/>
    <property type="project" value="UniProtKB-KW"/>
</dbReference>
<comment type="domain">
    <text evidence="22">There are 3 rolling circle replication (RCR) motifs. RCR-2 is probably involved in metal coordination. RCR-3 is required for phosphodiester bond cleavage for initiation of RCR.</text>
</comment>
<evidence type="ECO:0000313" key="25">
    <source>
        <dbReference type="EMBL" id="AQU42534.1"/>
    </source>
</evidence>
<evidence type="ECO:0000256" key="8">
    <source>
        <dbReference type="ARBA" id="ARBA00022705"/>
    </source>
</evidence>
<dbReference type="GO" id="GO:0003677">
    <property type="term" value="F:DNA binding"/>
    <property type="evidence" value="ECO:0007669"/>
    <property type="project" value="UniProtKB-KW"/>
</dbReference>
<evidence type="ECO:0000256" key="4">
    <source>
        <dbReference type="ARBA" id="ARBA00022562"/>
    </source>
</evidence>
<dbReference type="SUPFAM" id="SSF55464">
    <property type="entry name" value="Origin of replication-binding domain, RBD-like"/>
    <property type="match status" value="1"/>
</dbReference>
<evidence type="ECO:0000256" key="14">
    <source>
        <dbReference type="ARBA" id="ARBA00022806"/>
    </source>
</evidence>
<evidence type="ECO:0000256" key="1">
    <source>
        <dbReference type="ARBA" id="ARBA00004147"/>
    </source>
</evidence>
<sequence length="379" mass="42135">MRPPSPPFLRVLSVPNSICLVRSRFVLMLKISSSLIQNAQYPKSKCLNSLKTFHVLLINYLSEFHKKNTKMGLCISMPSSSSKVNPSSETPRHFDVTHPNTSTQFHPNFQGAKSSSDVKSYIEKDGDYIDWGQFQIDGRSARGGQQTANDAAAEALNAGSADAALAIIREKLPKDFIFQYHNLKCNLDRIFTPPVEVYVSPFSSSSFDQVPEELEVWAAENVVDAAARPLRPKSIVLEGDSRTGKTMWARSLGPHNYLCGHLDLSPKVYSNEAWYNVIDDVDPHYLKHFKEFMGAQRDWQSNTKYGKPVQIKGGIPAIFLCNPGPNSSYKEFLDEEKNSALKNWALKNATFITLEGPLYSGSNQSAAQASQEGDQASSC</sequence>
<keyword evidence="17 22" id="KW-0238">DNA-binding</keyword>
<dbReference type="PRINTS" id="PR00227">
    <property type="entry name" value="GEMCOATAL1"/>
</dbReference>
<dbReference type="GO" id="GO:0005198">
    <property type="term" value="F:structural molecule activity"/>
    <property type="evidence" value="ECO:0007669"/>
    <property type="project" value="InterPro"/>
</dbReference>
<feature type="active site" description="For DNA cleavage activity" evidence="20">
    <location>
        <position position="121"/>
    </location>
</feature>
<comment type="similarity">
    <text evidence="2 22">Belongs to the geminiviridae Rep protein family.</text>
</comment>
<feature type="domain" description="CRESS-DNA virus Rep endonuclease" evidence="23">
    <location>
        <begin position="90"/>
        <end position="137"/>
    </location>
</feature>
<evidence type="ECO:0000256" key="5">
    <source>
        <dbReference type="ARBA" id="ARBA00022581"/>
    </source>
</evidence>
<evidence type="ECO:0000256" key="3">
    <source>
        <dbReference type="ARBA" id="ARBA00014531"/>
    </source>
</evidence>
<evidence type="ECO:0000256" key="13">
    <source>
        <dbReference type="ARBA" id="ARBA00022801"/>
    </source>
</evidence>
<dbReference type="InterPro" id="IPR022692">
    <property type="entry name" value="Gemini_AL1_REP_central"/>
</dbReference>
<evidence type="ECO:0000256" key="6">
    <source>
        <dbReference type="ARBA" id="ARBA00022679"/>
    </source>
</evidence>
<evidence type="ECO:0000256" key="20">
    <source>
        <dbReference type="PIRSR" id="PIRSR601191-1"/>
    </source>
</evidence>
<feature type="domain" description="Geminivirus AL1 replication-associated protein central" evidence="24">
    <location>
        <begin position="144"/>
        <end position="248"/>
    </location>
</feature>
<comment type="subunit">
    <text evidence="22">Homooligomer.</text>
</comment>
<dbReference type="GO" id="GO:0042025">
    <property type="term" value="C:host cell nucleus"/>
    <property type="evidence" value="ECO:0007669"/>
    <property type="project" value="UniProtKB-SubCell"/>
</dbReference>
<dbReference type="GO" id="GO:0016779">
    <property type="term" value="F:nucleotidyltransferase activity"/>
    <property type="evidence" value="ECO:0007669"/>
    <property type="project" value="UniProtKB-KW"/>
</dbReference>
<dbReference type="Pfam" id="PF08283">
    <property type="entry name" value="Gemini_AL1_M"/>
    <property type="match status" value="1"/>
</dbReference>
<keyword evidence="8" id="KW-0235">DNA replication</keyword>
<reference evidence="25" key="1">
    <citation type="submission" date="2016-05" db="EMBL/GenBank/DDBJ databases">
        <authorList>
            <person name="Lavstsen T."/>
            <person name="Jespersen J.S."/>
        </authorList>
    </citation>
    <scope>NUCLEOTIDE SEQUENCE</scope>
    <source>
        <strain evidence="25">Wellington</strain>
    </source>
</reference>
<keyword evidence="13 22" id="KW-0378">Hydrolase</keyword>
<keyword evidence="9 22" id="KW-0540">Nuclease</keyword>
<evidence type="ECO:0000256" key="9">
    <source>
        <dbReference type="ARBA" id="ARBA00022722"/>
    </source>
</evidence>
<proteinExistence type="inferred from homology"/>
<keyword evidence="7 22" id="KW-0548">Nucleotidyltransferase</keyword>
<name>A0A1S6PCK1_9GEMI</name>
<dbReference type="GO" id="GO:0005524">
    <property type="term" value="F:ATP binding"/>
    <property type="evidence" value="ECO:0007669"/>
    <property type="project" value="UniProtKB-KW"/>
</dbReference>
<dbReference type="Pfam" id="PF00799">
    <property type="entry name" value="Gemini_AL1"/>
    <property type="match status" value="1"/>
</dbReference>
<keyword evidence="11 22" id="KW-0547">Nucleotide-binding</keyword>
<evidence type="ECO:0000256" key="7">
    <source>
        <dbReference type="ARBA" id="ARBA00022695"/>
    </source>
</evidence>
<evidence type="ECO:0000256" key="18">
    <source>
        <dbReference type="ARBA" id="ARBA00023268"/>
    </source>
</evidence>
<keyword evidence="15 22" id="KW-0067">ATP-binding</keyword>
<dbReference type="EMBL" id="KX302713">
    <property type="protein sequence ID" value="AQU42534.1"/>
    <property type="molecule type" value="Genomic_DNA"/>
</dbReference>
<dbReference type="InterPro" id="IPR001191">
    <property type="entry name" value="Gemini_AL1_REP"/>
</dbReference>
<evidence type="ECO:0000256" key="16">
    <source>
        <dbReference type="ARBA" id="ARBA00023124"/>
    </source>
</evidence>
<evidence type="ECO:0000256" key="22">
    <source>
        <dbReference type="RuleBase" id="RU361249"/>
    </source>
</evidence>
<evidence type="ECO:0000256" key="12">
    <source>
        <dbReference type="ARBA" id="ARBA00022759"/>
    </source>
</evidence>
<organism evidence="25">
    <name type="scientific">Papaya leaf curl virus</name>
    <dbReference type="NCBI Taxonomy" id="53260"/>
    <lineage>
        <taxon>Viruses</taxon>
        <taxon>Monodnaviria</taxon>
        <taxon>Shotokuvirae</taxon>
        <taxon>Cressdnaviricota</taxon>
        <taxon>Repensiviricetes</taxon>
        <taxon>Geplafuvirales</taxon>
        <taxon>Geminiviridae</taxon>
        <taxon>Begomovirus</taxon>
        <taxon>Begomovirus caricae</taxon>
    </lineage>
</organism>
<comment type="cofactor">
    <cofactor evidence="21">
        <name>Mg(2+)</name>
        <dbReference type="ChEBI" id="CHEBI:18420"/>
    </cofactor>
    <cofactor evidence="21">
        <name>Mn(2+)</name>
        <dbReference type="ChEBI" id="CHEBI:29035"/>
    </cofactor>
    <text evidence="21">Divalent metal cations, possibly Mg(2+) or Mn(2+).</text>
</comment>